<dbReference type="EMBL" id="BAAAPE010000015">
    <property type="protein sequence ID" value="GAA2092610.1"/>
    <property type="molecule type" value="Genomic_DNA"/>
</dbReference>
<comment type="caution">
    <text evidence="1">The sequence shown here is derived from an EMBL/GenBank/DDBJ whole genome shotgun (WGS) entry which is preliminary data.</text>
</comment>
<evidence type="ECO:0000313" key="2">
    <source>
        <dbReference type="Proteomes" id="UP001500016"/>
    </source>
</evidence>
<dbReference type="Gene3D" id="1.10.357.10">
    <property type="entry name" value="Tetracycline Repressor, domain 2"/>
    <property type="match status" value="1"/>
</dbReference>
<protein>
    <submittedName>
        <fullName evidence="1">Uncharacterized protein</fullName>
    </submittedName>
</protein>
<organism evidence="1 2">
    <name type="scientific">Streptomyces albiaxialis</name>
    <dbReference type="NCBI Taxonomy" id="329523"/>
    <lineage>
        <taxon>Bacteria</taxon>
        <taxon>Bacillati</taxon>
        <taxon>Actinomycetota</taxon>
        <taxon>Actinomycetes</taxon>
        <taxon>Kitasatosporales</taxon>
        <taxon>Streptomycetaceae</taxon>
        <taxon>Streptomyces</taxon>
    </lineage>
</organism>
<proteinExistence type="predicted"/>
<gene>
    <name evidence="1" type="ORF">GCM10009801_59220</name>
</gene>
<accession>A0ABP5I2M7</accession>
<name>A0ABP5I2M7_9ACTN</name>
<dbReference type="Proteomes" id="UP001500016">
    <property type="component" value="Unassembled WGS sequence"/>
</dbReference>
<sequence length="89" mass="10189">MRAEHAAVVEGSRDALLPFFADQIGLTPYEPGDIEAELAWEACRAVLQGFALWWLDHRDVPRERVVRAAMEALWLGFARVRDGERWRAP</sequence>
<keyword evidence="2" id="KW-1185">Reference proteome</keyword>
<evidence type="ECO:0000313" key="1">
    <source>
        <dbReference type="EMBL" id="GAA2092610.1"/>
    </source>
</evidence>
<dbReference type="RefSeq" id="WP_344532429.1">
    <property type="nucleotide sequence ID" value="NZ_BAAAPE010000015.1"/>
</dbReference>
<reference evidence="2" key="1">
    <citation type="journal article" date="2019" name="Int. J. Syst. Evol. Microbiol.">
        <title>The Global Catalogue of Microorganisms (GCM) 10K type strain sequencing project: providing services to taxonomists for standard genome sequencing and annotation.</title>
        <authorList>
            <consortium name="The Broad Institute Genomics Platform"/>
            <consortium name="The Broad Institute Genome Sequencing Center for Infectious Disease"/>
            <person name="Wu L."/>
            <person name="Ma J."/>
        </authorList>
    </citation>
    <scope>NUCLEOTIDE SEQUENCE [LARGE SCALE GENOMIC DNA]</scope>
    <source>
        <strain evidence="2">JCM 15478</strain>
    </source>
</reference>